<dbReference type="HOGENOM" id="CLU_2908507_0_0_1"/>
<dbReference type="Proteomes" id="UP000011115">
    <property type="component" value="Unassembled WGS sequence"/>
</dbReference>
<sequence>MLIYSLLLLIGFSLLYCFLLTSGVLVDMLDYMPCILNSHFLTKERCLGVAIDFSSVSTSTGI</sequence>
<dbReference type="EnsemblPlants" id="PGSC0003DMT400037345">
    <property type="protein sequence ID" value="PGSC0003DMT400037345"/>
    <property type="gene ID" value="PGSC0003DMG402014410"/>
</dbReference>
<protein>
    <submittedName>
        <fullName evidence="1">Uncharacterized protein</fullName>
    </submittedName>
</protein>
<dbReference type="PaxDb" id="4113-PGSC0003DMT400037345"/>
<keyword evidence="2" id="KW-1185">Reference proteome</keyword>
<dbReference type="AlphaFoldDB" id="M1B591"/>
<reference evidence="2" key="1">
    <citation type="journal article" date="2011" name="Nature">
        <title>Genome sequence and analysis of the tuber crop potato.</title>
        <authorList>
            <consortium name="The Potato Genome Sequencing Consortium"/>
        </authorList>
    </citation>
    <scope>NUCLEOTIDE SEQUENCE [LARGE SCALE GENOMIC DNA]</scope>
    <source>
        <strain evidence="2">cv. DM1-3 516 R44</strain>
    </source>
</reference>
<proteinExistence type="predicted"/>
<name>M1B591_SOLTU</name>
<evidence type="ECO:0000313" key="1">
    <source>
        <dbReference type="EnsemblPlants" id="PGSC0003DMT400037345"/>
    </source>
</evidence>
<reference evidence="1" key="2">
    <citation type="submission" date="2015-06" db="UniProtKB">
        <authorList>
            <consortium name="EnsemblPlants"/>
        </authorList>
    </citation>
    <scope>IDENTIFICATION</scope>
    <source>
        <strain evidence="1">DM1-3 516 R44</strain>
    </source>
</reference>
<evidence type="ECO:0000313" key="2">
    <source>
        <dbReference type="Proteomes" id="UP000011115"/>
    </source>
</evidence>
<dbReference type="Gramene" id="PGSC0003DMT400037345">
    <property type="protein sequence ID" value="PGSC0003DMT400037345"/>
    <property type="gene ID" value="PGSC0003DMG402014410"/>
</dbReference>
<dbReference type="InParanoid" id="M1B591"/>
<accession>M1B591</accession>
<organism evidence="1 2">
    <name type="scientific">Solanum tuberosum</name>
    <name type="common">Potato</name>
    <dbReference type="NCBI Taxonomy" id="4113"/>
    <lineage>
        <taxon>Eukaryota</taxon>
        <taxon>Viridiplantae</taxon>
        <taxon>Streptophyta</taxon>
        <taxon>Embryophyta</taxon>
        <taxon>Tracheophyta</taxon>
        <taxon>Spermatophyta</taxon>
        <taxon>Magnoliopsida</taxon>
        <taxon>eudicotyledons</taxon>
        <taxon>Gunneridae</taxon>
        <taxon>Pentapetalae</taxon>
        <taxon>asterids</taxon>
        <taxon>lamiids</taxon>
        <taxon>Solanales</taxon>
        <taxon>Solanaceae</taxon>
        <taxon>Solanoideae</taxon>
        <taxon>Solaneae</taxon>
        <taxon>Solanum</taxon>
    </lineage>
</organism>